<reference evidence="2" key="1">
    <citation type="journal article" date="2019" name="bioRxiv">
        <title>The Genome of the Zebra Mussel, Dreissena polymorpha: A Resource for Invasive Species Research.</title>
        <authorList>
            <person name="McCartney M.A."/>
            <person name="Auch B."/>
            <person name="Kono T."/>
            <person name="Mallez S."/>
            <person name="Zhang Y."/>
            <person name="Obille A."/>
            <person name="Becker A."/>
            <person name="Abrahante J.E."/>
            <person name="Garbe J."/>
            <person name="Badalamenti J.P."/>
            <person name="Herman A."/>
            <person name="Mangelson H."/>
            <person name="Liachko I."/>
            <person name="Sullivan S."/>
            <person name="Sone E.D."/>
            <person name="Koren S."/>
            <person name="Silverstein K.A.T."/>
            <person name="Beckman K.B."/>
            <person name="Gohl D.M."/>
        </authorList>
    </citation>
    <scope>NUCLEOTIDE SEQUENCE</scope>
    <source>
        <strain evidence="2">Duluth1</strain>
        <tissue evidence="2">Whole animal</tissue>
    </source>
</reference>
<organism evidence="2 3">
    <name type="scientific">Dreissena polymorpha</name>
    <name type="common">Zebra mussel</name>
    <name type="synonym">Mytilus polymorpha</name>
    <dbReference type="NCBI Taxonomy" id="45954"/>
    <lineage>
        <taxon>Eukaryota</taxon>
        <taxon>Metazoa</taxon>
        <taxon>Spiralia</taxon>
        <taxon>Lophotrochozoa</taxon>
        <taxon>Mollusca</taxon>
        <taxon>Bivalvia</taxon>
        <taxon>Autobranchia</taxon>
        <taxon>Heteroconchia</taxon>
        <taxon>Euheterodonta</taxon>
        <taxon>Imparidentia</taxon>
        <taxon>Neoheterodontei</taxon>
        <taxon>Myida</taxon>
        <taxon>Dreissenoidea</taxon>
        <taxon>Dreissenidae</taxon>
        <taxon>Dreissena</taxon>
    </lineage>
</organism>
<proteinExistence type="predicted"/>
<evidence type="ECO:0000256" key="1">
    <source>
        <dbReference type="SAM" id="MobiDB-lite"/>
    </source>
</evidence>
<keyword evidence="3" id="KW-1185">Reference proteome</keyword>
<protein>
    <submittedName>
        <fullName evidence="2">Uncharacterized protein</fullName>
    </submittedName>
</protein>
<evidence type="ECO:0000313" key="3">
    <source>
        <dbReference type="Proteomes" id="UP000828390"/>
    </source>
</evidence>
<sequence length="199" mass="21544">MKAVHQTVAVGTPRPILTKKDFPDGFTQAWDVVATIVNAIHGFRKSGLFPLDPKGIDLSKLEPSKHANPVRNCSDVPEHNSEPSPKPVLPSSAYADISPIEITVCQEDPDTVPNMQPVLQNDIQTLCSTEISIETQNEDTAHCTMKTANSGTSYSVGSATNTLTVIPTATLRNQSYISPAFKLLSMPKPQCVKANQTFN</sequence>
<gene>
    <name evidence="2" type="ORF">DPMN_000200</name>
</gene>
<evidence type="ECO:0000313" key="2">
    <source>
        <dbReference type="EMBL" id="KAH3876360.1"/>
    </source>
</evidence>
<accession>A0A9D4RRT5</accession>
<reference evidence="2" key="2">
    <citation type="submission" date="2020-11" db="EMBL/GenBank/DDBJ databases">
        <authorList>
            <person name="McCartney M.A."/>
            <person name="Auch B."/>
            <person name="Kono T."/>
            <person name="Mallez S."/>
            <person name="Becker A."/>
            <person name="Gohl D.M."/>
            <person name="Silverstein K.A.T."/>
            <person name="Koren S."/>
            <person name="Bechman K.B."/>
            <person name="Herman A."/>
            <person name="Abrahante J.E."/>
            <person name="Garbe J."/>
        </authorList>
    </citation>
    <scope>NUCLEOTIDE SEQUENCE</scope>
    <source>
        <strain evidence="2">Duluth1</strain>
        <tissue evidence="2">Whole animal</tissue>
    </source>
</reference>
<name>A0A9D4RRT5_DREPO</name>
<dbReference type="AlphaFoldDB" id="A0A9D4RRT5"/>
<comment type="caution">
    <text evidence="2">The sequence shown here is derived from an EMBL/GenBank/DDBJ whole genome shotgun (WGS) entry which is preliminary data.</text>
</comment>
<dbReference type="EMBL" id="JAIWYP010000001">
    <property type="protein sequence ID" value="KAH3876360.1"/>
    <property type="molecule type" value="Genomic_DNA"/>
</dbReference>
<feature type="region of interest" description="Disordered" evidence="1">
    <location>
        <begin position="62"/>
        <end position="92"/>
    </location>
</feature>
<dbReference type="Proteomes" id="UP000828390">
    <property type="component" value="Unassembled WGS sequence"/>
</dbReference>